<evidence type="ECO:0000256" key="9">
    <source>
        <dbReference type="ARBA" id="ARBA00022833"/>
    </source>
</evidence>
<evidence type="ECO:0000256" key="17">
    <source>
        <dbReference type="ARBA" id="ARBA00023309"/>
    </source>
</evidence>
<feature type="zinc finger region" evidence="18">
    <location>
        <begin position="50"/>
        <end position="86"/>
    </location>
</feature>
<comment type="PTM">
    <text evidence="18">Highly phosphorylated.</text>
</comment>
<keyword evidence="10 18" id="KW-0805">Transcription regulation</keyword>
<name>A0A0K1YWE1_9PAPI</name>
<dbReference type="HAMAP" id="MF_04004">
    <property type="entry name" value="PPV_E7"/>
    <property type="match status" value="1"/>
</dbReference>
<evidence type="ECO:0000256" key="18">
    <source>
        <dbReference type="HAMAP-Rule" id="MF_04004"/>
    </source>
</evidence>
<keyword evidence="13 18" id="KW-0804">Transcription</keyword>
<keyword evidence="7 18" id="KW-0863">Zinc-finger</keyword>
<keyword evidence="5 18" id="KW-1090">Inhibition of host innate immune response by virus</keyword>
<evidence type="ECO:0000256" key="5">
    <source>
        <dbReference type="ARBA" id="ARBA00022632"/>
    </source>
</evidence>
<keyword evidence="9 18" id="KW-0862">Zinc</keyword>
<keyword evidence="11 18" id="KW-0238">DNA-binding</keyword>
<protein>
    <recommendedName>
        <fullName evidence="18 19">Protein E7</fullName>
    </recommendedName>
</protein>
<keyword evidence="17 18" id="KW-1078">G1/S host cell cycle checkpoint dysregulation by virus</keyword>
<dbReference type="GO" id="GO:0042025">
    <property type="term" value="C:host cell nucleus"/>
    <property type="evidence" value="ECO:0007669"/>
    <property type="project" value="UniProtKB-SubCell"/>
</dbReference>
<dbReference type="GO" id="GO:0003700">
    <property type="term" value="F:DNA-binding transcription factor activity"/>
    <property type="evidence" value="ECO:0007669"/>
    <property type="project" value="UniProtKB-UniRule"/>
</dbReference>
<comment type="domain">
    <text evidence="18">The E7 terminal domain is an intrinsically disordered domain, whose flexibility and conformational transitions confer target adaptability to the oncoprotein. It allows adaptation to a variety of protein targets and exposes the PEST degradation sequence that regulates its turnover in the cell.</text>
</comment>
<dbReference type="SMR" id="A0A0K1YWE1"/>
<evidence type="ECO:0000256" key="3">
    <source>
        <dbReference type="ARBA" id="ARBA00022562"/>
    </source>
</evidence>
<dbReference type="PIRSF" id="PIRSF003407">
    <property type="entry name" value="Papvi_E7"/>
    <property type="match status" value="1"/>
</dbReference>
<evidence type="ECO:0000256" key="6">
    <source>
        <dbReference type="ARBA" id="ARBA00022723"/>
    </source>
</evidence>
<evidence type="ECO:0000256" key="2">
    <source>
        <dbReference type="ARBA" id="ARBA00022518"/>
    </source>
</evidence>
<evidence type="ECO:0000313" key="21">
    <source>
        <dbReference type="EMBL" id="AYA93539.1"/>
    </source>
</evidence>
<dbReference type="GO" id="GO:0039502">
    <property type="term" value="P:symbiont-mediated suppression of host type I interferon-mediated signaling pathway"/>
    <property type="evidence" value="ECO:0007669"/>
    <property type="project" value="UniProtKB-UniRule"/>
</dbReference>
<comment type="caution">
    <text evidence="18">Lacks conserved residue(s) required for the propagation of feature annotation.</text>
</comment>
<sequence>MIGAQPDIKDIDLDLQELVLPQNLLAEESLSPDADPEEEEQQLYWVDTCCGTCKATVRVCVFATSTAVCTLQFLLQGQLSFVCILCSKGRRHGRPN</sequence>
<evidence type="ECO:0000256" key="12">
    <source>
        <dbReference type="ARBA" id="ARBA00023159"/>
    </source>
</evidence>
<evidence type="ECO:0000256" key="15">
    <source>
        <dbReference type="ARBA" id="ARBA00023258"/>
    </source>
</evidence>
<keyword evidence="2 18" id="KW-0244">Early protein</keyword>
<keyword evidence="14 18" id="KW-1035">Host cytoplasm</keyword>
<dbReference type="GO" id="GO:0006351">
    <property type="term" value="P:DNA-templated transcription"/>
    <property type="evidence" value="ECO:0007669"/>
    <property type="project" value="UniProtKB-UniRule"/>
</dbReference>
<dbReference type="RefSeq" id="YP_009163892.1">
    <property type="nucleotide sequence ID" value="NC_027779.1"/>
</dbReference>
<comment type="similarity">
    <text evidence="18 19">Belongs to the papillomaviridae E7 protein family.</text>
</comment>
<reference evidence="21" key="3">
    <citation type="journal article" date="2018" name="Nat. Med.">
        <title>Expanded skin virome in DOCK8-deficient patients.</title>
        <authorList>
            <consortium name="NISC Comparative Sequencing Program"/>
            <person name="Tirosh O."/>
            <person name="Conlan S."/>
            <person name="Deming C."/>
            <person name="Lee-Lin S.Q."/>
            <person name="Huang X."/>
            <person name="Su H.C."/>
            <person name="Freeman A.F."/>
            <person name="Segre J.A."/>
            <person name="Kong H.H."/>
        </authorList>
    </citation>
    <scope>NUCLEOTIDE SEQUENCE</scope>
    <source>
        <strain evidence="21">HPV-mSK_031</strain>
    </source>
</reference>
<dbReference type="InterPro" id="IPR000148">
    <property type="entry name" value="Papilloma_E7"/>
</dbReference>
<keyword evidence="4 18" id="KW-0945">Host-virus interaction</keyword>
<evidence type="ECO:0000313" key="22">
    <source>
        <dbReference type="Proteomes" id="UP000126093"/>
    </source>
</evidence>
<dbReference type="GeneID" id="25479181"/>
<comment type="subunit">
    <text evidence="18">Homodimer. Homooligomer. Interacts with host RB1; this interaction induces dissociation of RB1-E2F1 complex thereby disrupting RB1 activity. Interacts with host EP300; this interaction represses EP300 transcriptional activity. Interacts with protein E2; this interaction inhibits E7 oncogenic activity. Interacts with host TMEM173/STING; this interaction impairs the ability of TMEM173/STING to sense cytosolic DNA and promote the production of type I interferon (IFN-alpha and IFN-beta).</text>
</comment>
<dbReference type="Proteomes" id="UP000126093">
    <property type="component" value="Segment"/>
</dbReference>
<dbReference type="GO" id="GO:0003677">
    <property type="term" value="F:DNA binding"/>
    <property type="evidence" value="ECO:0007669"/>
    <property type="project" value="UniProtKB-UniRule"/>
</dbReference>
<dbReference type="GO" id="GO:0030430">
    <property type="term" value="C:host cell cytoplasm"/>
    <property type="evidence" value="ECO:0007669"/>
    <property type="project" value="UniProtKB-SubCell"/>
</dbReference>
<dbReference type="Gene3D" id="3.30.160.330">
    <property type="match status" value="1"/>
</dbReference>
<comment type="function">
    <text evidence="19">E7 protein has both transforming and trans-activating activities.</text>
</comment>
<gene>
    <name evidence="18 20" type="primary">E7</name>
</gene>
<evidence type="ECO:0000256" key="11">
    <source>
        <dbReference type="ARBA" id="ARBA00023125"/>
    </source>
</evidence>
<evidence type="ECO:0000256" key="8">
    <source>
        <dbReference type="ARBA" id="ARBA00022830"/>
    </source>
</evidence>
<organism evidence="20 22">
    <name type="scientific">Human papillomavirus</name>
    <dbReference type="NCBI Taxonomy" id="10566"/>
    <lineage>
        <taxon>Viruses</taxon>
        <taxon>Monodnaviria</taxon>
        <taxon>Shotokuvirae</taxon>
        <taxon>Cossaviricota</taxon>
        <taxon>Papovaviricetes</taxon>
        <taxon>Zurhausenvirales</taxon>
        <taxon>Papillomaviridae</taxon>
    </lineage>
</organism>
<dbReference type="GO" id="GO:0039645">
    <property type="term" value="P:symbiont-mediated perturbation of host cell cycle G1/S transition checkpoint"/>
    <property type="evidence" value="ECO:0007669"/>
    <property type="project" value="UniProtKB-UniRule"/>
</dbReference>
<dbReference type="GO" id="GO:0052170">
    <property type="term" value="P:symbiont-mediated suppression of host innate immune response"/>
    <property type="evidence" value="ECO:0007669"/>
    <property type="project" value="UniProtKB-KW"/>
</dbReference>
<dbReference type="KEGG" id="vg:25479181"/>
<evidence type="ECO:0000313" key="20">
    <source>
        <dbReference type="EMBL" id="AKZ17766.1"/>
    </source>
</evidence>
<reference evidence="20" key="2">
    <citation type="submission" date="2015-01" db="EMBL/GenBank/DDBJ databases">
        <title>Establishment of an Ehrlichia FRET-qPCR to investigate the prevalence of ehrlichiosis in ruminants from five Caribbean islands.</title>
        <authorList>
            <person name="Zhang J."/>
        </authorList>
    </citation>
    <scope>NUCLEOTIDE SEQUENCE</scope>
    <source>
        <strain evidence="20">SE379</strain>
    </source>
</reference>
<keyword evidence="8 18" id="KW-1114">Inhibition of host interferon signaling pathway by virus</keyword>
<evidence type="ECO:0000256" key="14">
    <source>
        <dbReference type="ARBA" id="ARBA00023200"/>
    </source>
</evidence>
<dbReference type="GO" id="GO:0008270">
    <property type="term" value="F:zinc ion binding"/>
    <property type="evidence" value="ECO:0007669"/>
    <property type="project" value="UniProtKB-KW"/>
</dbReference>
<accession>A0A0K1YWE1</accession>
<evidence type="ECO:0000256" key="1">
    <source>
        <dbReference type="ARBA" id="ARBA00022504"/>
    </source>
</evidence>
<dbReference type="SUPFAM" id="SSF161234">
    <property type="entry name" value="E7 C-terminal domain-like"/>
    <property type="match status" value="1"/>
</dbReference>
<evidence type="ECO:0000256" key="16">
    <source>
        <dbReference type="ARBA" id="ARBA00023280"/>
    </source>
</evidence>
<evidence type="ECO:0000256" key="7">
    <source>
        <dbReference type="ARBA" id="ARBA00022771"/>
    </source>
</evidence>
<reference evidence="22" key="1">
    <citation type="submission" date="2015-01" db="EMBL/GenBank/DDBJ databases">
        <title>Does Human Papillomavirus-Negative Condylomata Exist?</title>
        <authorList>
            <person name="Arroyo Muhr L.S."/>
            <person name="Bzhalava D."/>
            <person name="Lagheden C."/>
            <person name="Eklund C."/>
            <person name="Johansson H."/>
            <person name="Forslund O."/>
            <person name="Dillner J."/>
            <person name="Hultin E."/>
        </authorList>
    </citation>
    <scope>NUCLEOTIDE SEQUENCE [LARGE SCALE GENOMIC DNA]</scope>
</reference>
<keyword evidence="3 18" id="KW-1048">Host nucleus</keyword>
<dbReference type="OrthoDB" id="28045at10239"/>
<keyword evidence="12 18" id="KW-0010">Activator</keyword>
<proteinExistence type="inferred from homology"/>
<evidence type="ECO:0000256" key="4">
    <source>
        <dbReference type="ARBA" id="ARBA00022581"/>
    </source>
</evidence>
<keyword evidence="15" id="KW-0922">Interferon antiviral system evasion</keyword>
<keyword evidence="6 18" id="KW-0479">Metal-binding</keyword>
<dbReference type="GO" id="GO:0019904">
    <property type="term" value="F:protein domain specific binding"/>
    <property type="evidence" value="ECO:0007669"/>
    <property type="project" value="UniProtKB-UniRule"/>
</dbReference>
<keyword evidence="16 18" id="KW-0899">Viral immunoevasion</keyword>
<comment type="subcellular location">
    <subcellularLocation>
        <location evidence="18">Host cytoplasm</location>
    </subcellularLocation>
    <subcellularLocation>
        <location evidence="18">Host nucleus</location>
    </subcellularLocation>
    <text evidence="18">Predominantly found in the host nucleus.</text>
</comment>
<keyword evidence="1 18" id="KW-1121">Modulation of host cell cycle by virus</keyword>
<dbReference type="EMBL" id="MH777179">
    <property type="protein sequence ID" value="AYA93539.1"/>
    <property type="molecule type" value="Genomic_DNA"/>
</dbReference>
<evidence type="ECO:0000256" key="19">
    <source>
        <dbReference type="PIRNR" id="PIRNR003407"/>
    </source>
</evidence>
<comment type="function">
    <text evidence="18">Plays a role in viral genome replication by driving entry of quiescent cells into the cell cycle. Stimulation of progression from G1 to S phase allows the virus to efficiently use the cellular DNA replicating machinery to achieve viral genome replication. E7 protein has both transforming and trans-activating activities. Induces the disassembly of the E2F1 transcription factor from RB1, with subsequent transcriptional activation of E2F1-regulated S-phase genes. Interferes with host histone deacetylation mediated by HDAC1 and HDAC2, leading to transcription activation. Plays also a role in the inhibition of both antiviral and antiproliferative functions of host interferon alpha. Interaction with host TMEM173/STING impairs the ability of TMEM173/STING to sense cytosolic DNA and promote the production of type I interferon (IFN-alpha and IFN-beta).</text>
</comment>
<feature type="short sequence motif" description="Nuclear export signal" evidence="18">
    <location>
        <begin position="68"/>
        <end position="76"/>
    </location>
</feature>
<dbReference type="EMBL" id="KP692117">
    <property type="protein sequence ID" value="AKZ17766.1"/>
    <property type="molecule type" value="Genomic_DNA"/>
</dbReference>
<evidence type="ECO:0000256" key="10">
    <source>
        <dbReference type="ARBA" id="ARBA00023015"/>
    </source>
</evidence>
<evidence type="ECO:0000256" key="13">
    <source>
        <dbReference type="ARBA" id="ARBA00023163"/>
    </source>
</evidence>
<dbReference type="Pfam" id="PF00527">
    <property type="entry name" value="E7"/>
    <property type="match status" value="1"/>
</dbReference>